<evidence type="ECO:0008006" key="4">
    <source>
        <dbReference type="Google" id="ProtNLM"/>
    </source>
</evidence>
<feature type="region of interest" description="Disordered" evidence="1">
    <location>
        <begin position="283"/>
        <end position="311"/>
    </location>
</feature>
<keyword evidence="3" id="KW-1185">Reference proteome</keyword>
<name>A0ABR1GDF2_AURAN</name>
<feature type="compositionally biased region" description="Basic and acidic residues" evidence="1">
    <location>
        <begin position="377"/>
        <end position="387"/>
    </location>
</feature>
<evidence type="ECO:0000256" key="1">
    <source>
        <dbReference type="SAM" id="MobiDB-lite"/>
    </source>
</evidence>
<proteinExistence type="predicted"/>
<accession>A0ABR1GDF2</accession>
<gene>
    <name evidence="2" type="ORF">SO694_00008051</name>
</gene>
<evidence type="ECO:0000313" key="3">
    <source>
        <dbReference type="Proteomes" id="UP001363151"/>
    </source>
</evidence>
<evidence type="ECO:0000313" key="2">
    <source>
        <dbReference type="EMBL" id="KAK7254055.1"/>
    </source>
</evidence>
<dbReference type="EMBL" id="JBBJCI010000032">
    <property type="protein sequence ID" value="KAK7254055.1"/>
    <property type="molecule type" value="Genomic_DNA"/>
</dbReference>
<protein>
    <recommendedName>
        <fullName evidence="4">MYND-type domain-containing protein</fullName>
    </recommendedName>
</protein>
<reference evidence="2 3" key="1">
    <citation type="submission" date="2024-03" db="EMBL/GenBank/DDBJ databases">
        <title>Aureococcus anophagefferens CCMP1851 and Kratosvirus quantuckense: Draft genome of a second virus-susceptible host strain in the model system.</title>
        <authorList>
            <person name="Chase E."/>
            <person name="Truchon A.R."/>
            <person name="Schepens W."/>
            <person name="Wilhelm S.W."/>
        </authorList>
    </citation>
    <scope>NUCLEOTIDE SEQUENCE [LARGE SCALE GENOMIC DNA]</scope>
    <source>
        <strain evidence="2 3">CCMP1851</strain>
    </source>
</reference>
<organism evidence="2 3">
    <name type="scientific">Aureococcus anophagefferens</name>
    <name type="common">Harmful bloom alga</name>
    <dbReference type="NCBI Taxonomy" id="44056"/>
    <lineage>
        <taxon>Eukaryota</taxon>
        <taxon>Sar</taxon>
        <taxon>Stramenopiles</taxon>
        <taxon>Ochrophyta</taxon>
        <taxon>Pelagophyceae</taxon>
        <taxon>Pelagomonadales</taxon>
        <taxon>Pelagomonadaceae</taxon>
        <taxon>Aureococcus</taxon>
    </lineage>
</organism>
<feature type="region of interest" description="Disordered" evidence="1">
    <location>
        <begin position="328"/>
        <end position="396"/>
    </location>
</feature>
<dbReference type="Proteomes" id="UP001363151">
    <property type="component" value="Unassembled WGS sequence"/>
</dbReference>
<sequence>MSGMVKRSAGKQMGLFRTLAREEQKKLQALKAGDGDAKAIAESEKRLRQLTEKMAKLGNTPDATAEEEAEASQQARRESHVRRQAEVHLSDNMTEEELKAWRQRREDENVAAGAPKNSRKLEETMGACSVCYVPTSKKTLTGVTTSYFCSPKCQPVCQRDGWKGHLERVRKDELAERKRRELEEDMRREDLGWDKQTMDKLADEDDRTPDVDFLGTARGKCYDTGCSGYVQQRGAPRNIKPRTGADGNVECGVWSWNRVDHLACRRCGAPSGAHEDLTEELKKRNRRATAGGGAATKRNDGGRDARLSGKARHRGGLASGYYYAHKTGTSKDAPAYAPNKLAGASESDTDEDEAVTYVGGSKQVASTPGKGTSDYYYAHKPENHVTKVDMPPQKLA</sequence>
<feature type="region of interest" description="Disordered" evidence="1">
    <location>
        <begin position="50"/>
        <end position="96"/>
    </location>
</feature>
<feature type="compositionally biased region" description="Basic and acidic residues" evidence="1">
    <location>
        <begin position="297"/>
        <end position="307"/>
    </location>
</feature>
<comment type="caution">
    <text evidence="2">The sequence shown here is derived from an EMBL/GenBank/DDBJ whole genome shotgun (WGS) entry which is preliminary data.</text>
</comment>
<feature type="compositionally biased region" description="Basic and acidic residues" evidence="1">
    <location>
        <begin position="75"/>
        <end position="89"/>
    </location>
</feature>